<dbReference type="PANTHER" id="PTHR34998">
    <property type="entry name" value="OS04G0357400 PROTEIN-RELATED"/>
    <property type="match status" value="1"/>
</dbReference>
<dbReference type="AlphaFoldDB" id="A0A0A8Y5D4"/>
<proteinExistence type="predicted"/>
<organism evidence="1">
    <name type="scientific">Arundo donax</name>
    <name type="common">Giant reed</name>
    <name type="synonym">Donax arundinaceus</name>
    <dbReference type="NCBI Taxonomy" id="35708"/>
    <lineage>
        <taxon>Eukaryota</taxon>
        <taxon>Viridiplantae</taxon>
        <taxon>Streptophyta</taxon>
        <taxon>Embryophyta</taxon>
        <taxon>Tracheophyta</taxon>
        <taxon>Spermatophyta</taxon>
        <taxon>Magnoliopsida</taxon>
        <taxon>Liliopsida</taxon>
        <taxon>Poales</taxon>
        <taxon>Poaceae</taxon>
        <taxon>PACMAD clade</taxon>
        <taxon>Arundinoideae</taxon>
        <taxon>Arundineae</taxon>
        <taxon>Arundo</taxon>
    </lineage>
</organism>
<accession>A0A0A8Y5D4</accession>
<reference evidence="1" key="1">
    <citation type="submission" date="2014-09" db="EMBL/GenBank/DDBJ databases">
        <authorList>
            <person name="Magalhaes I.L.F."/>
            <person name="Oliveira U."/>
            <person name="Santos F.R."/>
            <person name="Vidigal T.H.D.A."/>
            <person name="Brescovit A.D."/>
            <person name="Santos A.J."/>
        </authorList>
    </citation>
    <scope>NUCLEOTIDE SEQUENCE</scope>
    <source>
        <tissue evidence="1">Shoot tissue taken approximately 20 cm above the soil surface</tissue>
    </source>
</reference>
<reference evidence="1" key="2">
    <citation type="journal article" date="2015" name="Data Brief">
        <title>Shoot transcriptome of the giant reed, Arundo donax.</title>
        <authorList>
            <person name="Barrero R.A."/>
            <person name="Guerrero F.D."/>
            <person name="Moolhuijzen P."/>
            <person name="Goolsby J.A."/>
            <person name="Tidwell J."/>
            <person name="Bellgard S.E."/>
            <person name="Bellgard M.I."/>
        </authorList>
    </citation>
    <scope>NUCLEOTIDE SEQUENCE</scope>
    <source>
        <tissue evidence="1">Shoot tissue taken approximately 20 cm above the soil surface</tissue>
    </source>
</reference>
<evidence type="ECO:0000313" key="1">
    <source>
        <dbReference type="EMBL" id="JAD21191.1"/>
    </source>
</evidence>
<protein>
    <submittedName>
        <fullName evidence="1">Uncharacterized protein</fullName>
    </submittedName>
</protein>
<sequence length="78" mass="8050">MEAAVAGTVAYHSVNGSARQLIASPSPTSMPGVEVRRRILGSISPSSLKPDSPACIKSCPAAGRPYTSRGCKNVYQCG</sequence>
<dbReference type="PANTHER" id="PTHR34998:SF9">
    <property type="entry name" value="OS04G0357400 PROTEIN"/>
    <property type="match status" value="1"/>
</dbReference>
<dbReference type="EMBL" id="GBRH01276704">
    <property type="protein sequence ID" value="JAD21191.1"/>
    <property type="molecule type" value="Transcribed_RNA"/>
</dbReference>
<name>A0A0A8Y5D4_ARUDO</name>